<dbReference type="InParanoid" id="A0A2T3AGX8"/>
<dbReference type="PROSITE" id="PS50195">
    <property type="entry name" value="PX"/>
    <property type="match status" value="1"/>
</dbReference>
<dbReference type="STRING" id="2025994.A0A2T3AGX8"/>
<name>A0A2T3AGX8_9PEZI</name>
<dbReference type="OrthoDB" id="71672at2759"/>
<dbReference type="InterPro" id="IPR024554">
    <property type="entry name" value="LEC1-like_C"/>
</dbReference>
<feature type="domain" description="PX" evidence="2">
    <location>
        <begin position="207"/>
        <end position="404"/>
    </location>
</feature>
<accession>A0A2T3AGX8</accession>
<dbReference type="EMBL" id="KZ678390">
    <property type="protein sequence ID" value="PSR97493.1"/>
    <property type="molecule type" value="Genomic_DNA"/>
</dbReference>
<dbReference type="Proteomes" id="UP000241462">
    <property type="component" value="Unassembled WGS sequence"/>
</dbReference>
<protein>
    <recommendedName>
        <fullName evidence="2">PX domain-containing protein</fullName>
    </recommendedName>
</protein>
<dbReference type="PANTHER" id="PTHR47185:SF1">
    <property type="entry name" value="PX DOMAIN-CONTAINING PROTEIN YPR097W"/>
    <property type="match status" value="1"/>
</dbReference>
<dbReference type="InterPro" id="IPR036871">
    <property type="entry name" value="PX_dom_sf"/>
</dbReference>
<gene>
    <name evidence="3" type="ORF">BD289DRAFT_362235</name>
</gene>
<dbReference type="Pfam" id="PF12825">
    <property type="entry name" value="DUF3818"/>
    <property type="match status" value="1"/>
</dbReference>
<keyword evidence="4" id="KW-1185">Reference proteome</keyword>
<dbReference type="InterPro" id="IPR047168">
    <property type="entry name" value="LEC1-like"/>
</dbReference>
<dbReference type="Gene3D" id="3.30.1520.10">
    <property type="entry name" value="Phox-like domain"/>
    <property type="match status" value="1"/>
</dbReference>
<sequence length="942" mass="107348">MSSIDPLGGASSRTFATSTAAVDIEDDKSRKKSLPPPGQMLTGKQEHYLKRELISEQVGWEISELNSPTALRRFGAPFRSDLGEVTPYDSELPILRYIFVHHVREFPFLDKAREKEFWQDKLQVFLESFASKNISSSEDRLEETKRRKLARKSQKLVELMMVSGIPTSSGFEERIRFSEMEVVDRDAIDTGVLHTQPEGNYINGWDVNMAGVRVTKVKGSIKSHKHAEFLLRVKRKGENEYFVGRRYGDFNKLHKQLRVELPGKVLPPVPKKNKSSSITAGIFSGGEDSDADSVSSASTQQTASAANVEEITTSSKRLSIRDAFSHKRNGSGNSSLRASPRPSMDDGPLSPFNPRSPRLNGDVVLYRESQRISMRAFLRSLLQNPQVAQTKAMRDFLTGNPIALKSEDHMDIMRRKAVDEKRMEEQKKFYEIARQRAAELDIYMEQFRQEIVNANGLTRLFHEIKEKETIQDLSIQYQKFAEWLRIEVAATIYHLFLAEDNSPELFAQAKRIHSLIPYTIIKNIIRVANPAAVMSSLLDVFLAQPFGTKSLMQRIFSLALNDGIKSFQKSIDVVAVRIDDEVFVSKLSKYSNAEEYIKVAIREEAASEDVDLIVAILRSDMIEPGLTGEQIQRLYNAYVAFNCAVENVDEELKQGAQLFSNLKTLVKLQTRQRDKQMMLSLVEEPVTLQLFRDLFTIFYEPLVRVYKSANVYGSVTDFATFMDDMIQVVEKCREQDASADPNQTVQAFIDLCQRHEHNFYKFVHEVHLHDNGLFTQLMEWIEGILEFLRKGPKNGALDINALFEGAMATKVVEKDLAVKEINDLISWQEARKKWHQDKTRQKMAADGQMGDALIPGAMQFSGADFGLDEMDLEDMAYESGSDSEEEAEADEELDPIEAERRRRAKRQDRLRRSAGEPLKPHIEEVHKLKENFLAMLRQVLAE</sequence>
<feature type="compositionally biased region" description="Acidic residues" evidence="1">
    <location>
        <begin position="876"/>
        <end position="896"/>
    </location>
</feature>
<dbReference type="FunCoup" id="A0A2T3AGX8">
    <property type="interactions" value="26"/>
</dbReference>
<dbReference type="GO" id="GO:0035091">
    <property type="term" value="F:phosphatidylinositol binding"/>
    <property type="evidence" value="ECO:0007669"/>
    <property type="project" value="InterPro"/>
</dbReference>
<dbReference type="SUPFAM" id="SSF64268">
    <property type="entry name" value="PX domain"/>
    <property type="match status" value="1"/>
</dbReference>
<feature type="region of interest" description="Disordered" evidence="1">
    <location>
        <begin position="18"/>
        <end position="42"/>
    </location>
</feature>
<feature type="region of interest" description="Disordered" evidence="1">
    <location>
        <begin position="876"/>
        <end position="918"/>
    </location>
</feature>
<evidence type="ECO:0000256" key="1">
    <source>
        <dbReference type="SAM" id="MobiDB-lite"/>
    </source>
</evidence>
<dbReference type="InterPro" id="IPR001683">
    <property type="entry name" value="PX_dom"/>
</dbReference>
<proteinExistence type="predicted"/>
<organism evidence="3 4">
    <name type="scientific">Coniella lustricola</name>
    <dbReference type="NCBI Taxonomy" id="2025994"/>
    <lineage>
        <taxon>Eukaryota</taxon>
        <taxon>Fungi</taxon>
        <taxon>Dikarya</taxon>
        <taxon>Ascomycota</taxon>
        <taxon>Pezizomycotina</taxon>
        <taxon>Sordariomycetes</taxon>
        <taxon>Sordariomycetidae</taxon>
        <taxon>Diaporthales</taxon>
        <taxon>Schizoparmaceae</taxon>
        <taxon>Coniella</taxon>
    </lineage>
</organism>
<dbReference type="Pfam" id="PF12828">
    <property type="entry name" value="PXB"/>
    <property type="match status" value="1"/>
</dbReference>
<dbReference type="PANTHER" id="PTHR47185">
    <property type="entry name" value="PX DOMAIN-CONTAINING PROTEIN YPR097W"/>
    <property type="match status" value="1"/>
</dbReference>
<dbReference type="CDD" id="cd06869">
    <property type="entry name" value="PX_UP2_fungi"/>
    <property type="match status" value="1"/>
</dbReference>
<evidence type="ECO:0000259" key="2">
    <source>
        <dbReference type="PROSITE" id="PS50195"/>
    </source>
</evidence>
<dbReference type="AlphaFoldDB" id="A0A2T3AGX8"/>
<dbReference type="InterPro" id="IPR024555">
    <property type="entry name" value="PX-associated"/>
</dbReference>
<feature type="compositionally biased region" description="Low complexity" evidence="1">
    <location>
        <begin position="292"/>
        <end position="306"/>
    </location>
</feature>
<evidence type="ECO:0000313" key="3">
    <source>
        <dbReference type="EMBL" id="PSR97493.1"/>
    </source>
</evidence>
<reference evidence="3 4" key="1">
    <citation type="journal article" date="2018" name="Mycol. Prog.">
        <title>Coniella lustricola, a new species from submerged detritus.</title>
        <authorList>
            <person name="Raudabaugh D.B."/>
            <person name="Iturriaga T."/>
            <person name="Carver A."/>
            <person name="Mondo S."/>
            <person name="Pangilinan J."/>
            <person name="Lipzen A."/>
            <person name="He G."/>
            <person name="Amirebrahimi M."/>
            <person name="Grigoriev I.V."/>
            <person name="Miller A.N."/>
        </authorList>
    </citation>
    <scope>NUCLEOTIDE SEQUENCE [LARGE SCALE GENOMIC DNA]</scope>
    <source>
        <strain evidence="3 4">B22-T-1</strain>
    </source>
</reference>
<dbReference type="Pfam" id="PF00787">
    <property type="entry name" value="PX"/>
    <property type="match status" value="1"/>
</dbReference>
<dbReference type="SMART" id="SM00312">
    <property type="entry name" value="PX"/>
    <property type="match status" value="1"/>
</dbReference>
<feature type="region of interest" description="Disordered" evidence="1">
    <location>
        <begin position="264"/>
        <end position="360"/>
    </location>
</feature>
<evidence type="ECO:0000313" key="4">
    <source>
        <dbReference type="Proteomes" id="UP000241462"/>
    </source>
</evidence>